<dbReference type="OMA" id="FWSTERI"/>
<keyword evidence="4" id="KW-1185">Reference proteome</keyword>
<dbReference type="EMBL" id="KQ474080">
    <property type="protein sequence ID" value="KPV74547.1"/>
    <property type="molecule type" value="Genomic_DNA"/>
</dbReference>
<protein>
    <submittedName>
        <fullName evidence="3">Uncharacterized protein</fullName>
    </submittedName>
</protein>
<feature type="region of interest" description="Disordered" evidence="1">
    <location>
        <begin position="1"/>
        <end position="65"/>
    </location>
</feature>
<dbReference type="AlphaFoldDB" id="A0A194S1S3"/>
<keyword evidence="2" id="KW-1133">Transmembrane helix</keyword>
<keyword evidence="2" id="KW-0812">Transmembrane</keyword>
<evidence type="ECO:0000256" key="1">
    <source>
        <dbReference type="SAM" id="MobiDB-lite"/>
    </source>
</evidence>
<accession>A0A194S1S3</accession>
<evidence type="ECO:0000313" key="3">
    <source>
        <dbReference type="EMBL" id="KPV74547.1"/>
    </source>
</evidence>
<evidence type="ECO:0000256" key="2">
    <source>
        <dbReference type="SAM" id="Phobius"/>
    </source>
</evidence>
<feature type="compositionally biased region" description="Low complexity" evidence="1">
    <location>
        <begin position="38"/>
        <end position="59"/>
    </location>
</feature>
<gene>
    <name evidence="3" type="ORF">RHOBADRAFT_54353</name>
</gene>
<keyword evidence="2" id="KW-0472">Membrane</keyword>
<dbReference type="RefSeq" id="XP_018270596.1">
    <property type="nucleotide sequence ID" value="XM_018417269.1"/>
</dbReference>
<dbReference type="Proteomes" id="UP000053890">
    <property type="component" value="Unassembled WGS sequence"/>
</dbReference>
<feature type="transmembrane region" description="Helical" evidence="2">
    <location>
        <begin position="154"/>
        <end position="176"/>
    </location>
</feature>
<evidence type="ECO:0000313" key="4">
    <source>
        <dbReference type="Proteomes" id="UP000053890"/>
    </source>
</evidence>
<organism evidence="3 4">
    <name type="scientific">Rhodotorula graminis (strain WP1)</name>
    <dbReference type="NCBI Taxonomy" id="578459"/>
    <lineage>
        <taxon>Eukaryota</taxon>
        <taxon>Fungi</taxon>
        <taxon>Dikarya</taxon>
        <taxon>Basidiomycota</taxon>
        <taxon>Pucciniomycotina</taxon>
        <taxon>Microbotryomycetes</taxon>
        <taxon>Sporidiobolales</taxon>
        <taxon>Sporidiobolaceae</taxon>
        <taxon>Rhodotorula</taxon>
    </lineage>
</organism>
<sequence>MSTSFGTVAGVAASREGGASTGLDPTSSPTLSRRPIPSDDSSTTSSSQGAPSASSGAASTNDLSQLRRRSSVTNLHSALLVVDDMAPAPASTAMERVSSLTTFMKGGGAAGCDKAAVRAGPGLGRDQSKRASTRPTPSLLPINRRRLYTSLARLGSLAAAALVAVYLAKLVAAPFLPKVRGERIFNTLETVPYPLATHPRTPRAAEQRTLAFADYLTTRLGSHFSSPAGNLPGRTKPGSQLWLTTATNQSVAMGARHLVAFAERLEATGGPSAFAPVRAEVNGSATPLEALENREQRDAKRAVVTLCQDEACMEYCRRDPQLFCYGGFFDGKGRRPRVASQVGGGASTFAEIAKLAGTMEALQSGRRVFWVDDGTYFKEDPVPYMGDLGLFDMQIPESWTTGRPNSGFSFFAPTQRVISLFDRLLVISRHMRQKDREGWASTNLLLDPSGEQQYMKRVPPVHKTGLDENLYDDEPDTAAASYGSASFESSWDGGIDVRVLDPQRFKTSEGRLGRRLFAFEKERQRETLYWHCACCGDSFDNDYISGALGYHQPSLTYSFPSNSTSSSSSTLPSFPLVLRVPELRGKPAEIQFAISLLLQIAHDSGRVLVPPLTGFVRKREHGRIAESEKYVWRILPAPLWAHPNRAAATTALRGVKRPPAAVQVREPGFVQHAVEYLWAEHVGDNAARQLVNELEMPLVLDMREIDSLKALVTGLTQPFWSTERVVEIEQLEQFRGKQGWELRKEFEGLSMCQLEGERDDEESACASLCPL</sequence>
<dbReference type="GeneID" id="28977717"/>
<reference evidence="3 4" key="1">
    <citation type="journal article" date="2015" name="Front. Microbiol.">
        <title>Genome sequence of the plant growth promoting endophytic yeast Rhodotorula graminis WP1.</title>
        <authorList>
            <person name="Firrincieli A."/>
            <person name="Otillar R."/>
            <person name="Salamov A."/>
            <person name="Schmutz J."/>
            <person name="Khan Z."/>
            <person name="Redman R.S."/>
            <person name="Fleck N.D."/>
            <person name="Lindquist E."/>
            <person name="Grigoriev I.V."/>
            <person name="Doty S.L."/>
        </authorList>
    </citation>
    <scope>NUCLEOTIDE SEQUENCE [LARGE SCALE GENOMIC DNA]</scope>
    <source>
        <strain evidence="3 4">WP1</strain>
    </source>
</reference>
<proteinExistence type="predicted"/>
<name>A0A194S1S3_RHOGW</name>
<dbReference type="OrthoDB" id="2524294at2759"/>